<comment type="similarity">
    <text evidence="7">Belongs to the 3-hydroxyacyl-CoA dehydrogenase family. L-carnitine dehydrogenase subfamily.</text>
</comment>
<comment type="catalytic activity">
    <reaction evidence="7">
        <text>carnitine + NAD(+) = 3-dehydrocarnitine + NADH + H(+)</text>
        <dbReference type="Rhea" id="RHEA:19265"/>
        <dbReference type="ChEBI" id="CHEBI:15378"/>
        <dbReference type="ChEBI" id="CHEBI:17126"/>
        <dbReference type="ChEBI" id="CHEBI:57540"/>
        <dbReference type="ChEBI" id="CHEBI:57885"/>
        <dbReference type="ChEBI" id="CHEBI:57945"/>
        <dbReference type="EC" id="1.1.1.108"/>
    </reaction>
</comment>
<dbReference type="SUPFAM" id="SSF51735">
    <property type="entry name" value="NAD(P)-binding Rossmann-fold domains"/>
    <property type="match status" value="1"/>
</dbReference>
<feature type="domain" description="3-hydroxyacyl-CoA dehydrogenase C-terminal" evidence="8">
    <location>
        <begin position="186"/>
        <end position="267"/>
    </location>
</feature>
<organism evidence="10">
    <name type="scientific">Pseudomonas marincola</name>
    <dbReference type="NCBI Taxonomy" id="437900"/>
    <lineage>
        <taxon>Bacteria</taxon>
        <taxon>Pseudomonadati</taxon>
        <taxon>Pseudomonadota</taxon>
        <taxon>Gammaproteobacteria</taxon>
        <taxon>Pseudomonadales</taxon>
        <taxon>Pseudomonadaceae</taxon>
        <taxon>Pseudomonas</taxon>
    </lineage>
</organism>
<dbReference type="UniPathway" id="UPA00117"/>
<dbReference type="AlphaFoldDB" id="A0A653DZJ8"/>
<dbReference type="GO" id="GO:0006631">
    <property type="term" value="P:fatty acid metabolic process"/>
    <property type="evidence" value="ECO:0007669"/>
    <property type="project" value="InterPro"/>
</dbReference>
<dbReference type="GO" id="GO:0070403">
    <property type="term" value="F:NAD+ binding"/>
    <property type="evidence" value="ECO:0007669"/>
    <property type="project" value="InterPro"/>
</dbReference>
<evidence type="ECO:0000259" key="9">
    <source>
        <dbReference type="Pfam" id="PF02737"/>
    </source>
</evidence>
<dbReference type="GO" id="GO:0047728">
    <property type="term" value="F:carnitine 3-dehydrogenase activity"/>
    <property type="evidence" value="ECO:0007669"/>
    <property type="project" value="UniProtKB-UniRule"/>
</dbReference>
<dbReference type="InterPro" id="IPR006108">
    <property type="entry name" value="3HC_DH_C"/>
</dbReference>
<dbReference type="Gene3D" id="1.10.1040.10">
    <property type="entry name" value="N-(1-d-carboxylethyl)-l-norvaline Dehydrogenase, domain 2"/>
    <property type="match status" value="1"/>
</dbReference>
<comment type="subunit">
    <text evidence="3 7">Homodimer.</text>
</comment>
<dbReference type="InterPro" id="IPR006176">
    <property type="entry name" value="3-OHacyl-CoA_DH_NAD-bd"/>
</dbReference>
<evidence type="ECO:0000313" key="10">
    <source>
        <dbReference type="EMBL" id="VEV95907.1"/>
    </source>
</evidence>
<evidence type="ECO:0000256" key="2">
    <source>
        <dbReference type="ARBA" id="ARBA00004855"/>
    </source>
</evidence>
<evidence type="ECO:0000256" key="5">
    <source>
        <dbReference type="ARBA" id="ARBA00023002"/>
    </source>
</evidence>
<dbReference type="InterPro" id="IPR013328">
    <property type="entry name" value="6PGD_dom2"/>
</dbReference>
<gene>
    <name evidence="10" type="primary">lcdH</name>
    <name evidence="10" type="ORF">PMYSY11_0860</name>
</gene>
<sequence>MLSEIKTIALVGGGVIGSGWAARALAYGLDVVAWDPGPGAEQNMRERIASAWPALERAGLAEGASLERFRMVDTVEECVANADLIQESAPENLQLKIDLHARISAAARPDVIIGSSTSGLLPTDFYRDAVNPERCLVVHPFNPVYLLPLVELVGGEKTSAATLEKARCIFSELGMRALHVRHEVPGFIADRLQESMWREALHMINDGVATPAEIDDAVRYGCGLRWAFMGSFMTFSLAGGKSGMRHFMQQFGPALKLPWTYLEAPELSETLLDRVVSGAEEQLAGRDIAALERYRDDCLQSIQDTIAAVKARHGIED</sequence>
<accession>A0A653DZJ8</accession>
<dbReference type="GO" id="GO:0009437">
    <property type="term" value="P:carnitine metabolic process"/>
    <property type="evidence" value="ECO:0007669"/>
    <property type="project" value="UniProtKB-UniRule"/>
</dbReference>
<dbReference type="GO" id="GO:0005737">
    <property type="term" value="C:cytoplasm"/>
    <property type="evidence" value="ECO:0007669"/>
    <property type="project" value="UniProtKB-SubCell"/>
</dbReference>
<keyword evidence="6 7" id="KW-0520">NAD</keyword>
<dbReference type="InterPro" id="IPR036291">
    <property type="entry name" value="NAD(P)-bd_dom_sf"/>
</dbReference>
<evidence type="ECO:0000256" key="6">
    <source>
        <dbReference type="ARBA" id="ARBA00023027"/>
    </source>
</evidence>
<proteinExistence type="inferred from homology"/>
<dbReference type="RefSeq" id="WP_150547655.1">
    <property type="nucleotide sequence ID" value="NZ_LR215729.2"/>
</dbReference>
<name>A0A653DZJ8_9PSED</name>
<comment type="function">
    <text evidence="7">Catalyzes the NAD(+)-dependent oxidation of L-carnitine to 3-dehydrocarnitine.</text>
</comment>
<dbReference type="NCBIfam" id="NF005471">
    <property type="entry name" value="PRK07066.1"/>
    <property type="match status" value="1"/>
</dbReference>
<dbReference type="Pfam" id="PF02737">
    <property type="entry name" value="3HCDH_N"/>
    <property type="match status" value="1"/>
</dbReference>
<protein>
    <recommendedName>
        <fullName evidence="7">L-carnitine dehydrogenase</fullName>
        <shortName evidence="7">CDH</shortName>
        <shortName evidence="7">L-CDH</shortName>
        <ecNumber evidence="7">1.1.1.108</ecNumber>
    </recommendedName>
</protein>
<dbReference type="Gene3D" id="3.40.50.720">
    <property type="entry name" value="NAD(P)-binding Rossmann-like Domain"/>
    <property type="match status" value="1"/>
</dbReference>
<dbReference type="PANTHER" id="PTHR48075">
    <property type="entry name" value="3-HYDROXYACYL-COA DEHYDROGENASE FAMILY PROTEIN"/>
    <property type="match status" value="1"/>
</dbReference>
<evidence type="ECO:0000256" key="4">
    <source>
        <dbReference type="ARBA" id="ARBA00022490"/>
    </source>
</evidence>
<feature type="binding site" evidence="7">
    <location>
        <begin position="12"/>
        <end position="17"/>
    </location>
    <ligand>
        <name>NAD(+)</name>
        <dbReference type="ChEBI" id="CHEBI:57540"/>
    </ligand>
</feature>
<evidence type="ECO:0000256" key="3">
    <source>
        <dbReference type="ARBA" id="ARBA00011738"/>
    </source>
</evidence>
<evidence type="ECO:0000256" key="7">
    <source>
        <dbReference type="HAMAP-Rule" id="MF_02129"/>
    </source>
</evidence>
<dbReference type="EMBL" id="LR215729">
    <property type="protein sequence ID" value="VEV95907.1"/>
    <property type="molecule type" value="Genomic_DNA"/>
</dbReference>
<reference evidence="10" key="1">
    <citation type="submission" date="2019-02" db="EMBL/GenBank/DDBJ databases">
        <authorList>
            <consortium name="Genoscope - CEA"/>
            <person name="William W."/>
        </authorList>
    </citation>
    <scope>NUCLEOTIDE SEQUENCE [LARGE SCALE GENOMIC DNA]</scope>
    <source>
        <strain evidence="10">YSy11</strain>
    </source>
</reference>
<comment type="subcellular location">
    <subcellularLocation>
        <location evidence="1 7">Cytoplasm</location>
    </subcellularLocation>
</comment>
<feature type="domain" description="3-hydroxyacyl-CoA dehydrogenase NAD binding" evidence="9">
    <location>
        <begin position="7"/>
        <end position="181"/>
    </location>
</feature>
<keyword evidence="5 7" id="KW-0560">Oxidoreductase</keyword>
<dbReference type="Pfam" id="PF00725">
    <property type="entry name" value="3HCDH"/>
    <property type="match status" value="1"/>
</dbReference>
<dbReference type="InterPro" id="IPR026578">
    <property type="entry name" value="L-carnitine_dehydrogenase"/>
</dbReference>
<comment type="pathway">
    <text evidence="2 7">Amine and polyamine metabolism; carnitine metabolism.</text>
</comment>
<dbReference type="InterPro" id="IPR008927">
    <property type="entry name" value="6-PGluconate_DH-like_C_sf"/>
</dbReference>
<dbReference type="HAMAP" id="MF_02129">
    <property type="entry name" value="L_carnitine_dehydrog"/>
    <property type="match status" value="1"/>
</dbReference>
<keyword evidence="4 7" id="KW-0963">Cytoplasm</keyword>
<evidence type="ECO:0000259" key="8">
    <source>
        <dbReference type="Pfam" id="PF00725"/>
    </source>
</evidence>
<dbReference type="PANTHER" id="PTHR48075:SF5">
    <property type="entry name" value="3-HYDROXYBUTYRYL-COA DEHYDROGENASE"/>
    <property type="match status" value="1"/>
</dbReference>
<evidence type="ECO:0000256" key="1">
    <source>
        <dbReference type="ARBA" id="ARBA00004496"/>
    </source>
</evidence>
<dbReference type="SUPFAM" id="SSF48179">
    <property type="entry name" value="6-phosphogluconate dehydrogenase C-terminal domain-like"/>
    <property type="match status" value="1"/>
</dbReference>
<dbReference type="EC" id="1.1.1.108" evidence="7"/>